<dbReference type="AlphaFoldDB" id="A0A9X1SBN8"/>
<dbReference type="HAMAP" id="MF_00612">
    <property type="entry name" value="UPF0225"/>
    <property type="match status" value="1"/>
</dbReference>
<dbReference type="InterPro" id="IPR023006">
    <property type="entry name" value="YchJ-like"/>
</dbReference>
<evidence type="ECO:0000256" key="1">
    <source>
        <dbReference type="HAMAP-Rule" id="MF_00612"/>
    </source>
</evidence>
<protein>
    <recommendedName>
        <fullName evidence="1">UPF0225 protein LJ757_06245</fullName>
    </recommendedName>
</protein>
<dbReference type="Pfam" id="PF17775">
    <property type="entry name" value="YchJ_M-like"/>
    <property type="match status" value="1"/>
</dbReference>
<dbReference type="Proteomes" id="UP001139158">
    <property type="component" value="Unassembled WGS sequence"/>
</dbReference>
<dbReference type="InterPro" id="IPR032710">
    <property type="entry name" value="NTF2-like_dom_sf"/>
</dbReference>
<dbReference type="RefSeq" id="WP_227895252.1">
    <property type="nucleotide sequence ID" value="NZ_CP099466.1"/>
</dbReference>
<dbReference type="EMBL" id="JAJFZV010000004">
    <property type="protein sequence ID" value="MCC3297403.1"/>
    <property type="molecule type" value="Genomic_DNA"/>
</dbReference>
<evidence type="ECO:0000313" key="3">
    <source>
        <dbReference type="EMBL" id="MCC3297403.1"/>
    </source>
</evidence>
<dbReference type="Gene3D" id="3.10.450.50">
    <property type="match status" value="1"/>
</dbReference>
<sequence length="131" mass="14738">MTFPAIDPTERCPCLSGDTYEGCCRRFHAGTVPAPTAEALMRSRYSAFVTGDTGYLLRTWHPSARPARLELEPERKWRRLDILSIQAGGPWDSTGVVAFEAHYREDGLAGVQGERSSFIREEGRWLYVDGE</sequence>
<comment type="similarity">
    <text evidence="1">Belongs to the UPF0225 family.</text>
</comment>
<evidence type="ECO:0000259" key="2">
    <source>
        <dbReference type="Pfam" id="PF17775"/>
    </source>
</evidence>
<name>A0A9X1SBN8_9MICC</name>
<evidence type="ECO:0000313" key="4">
    <source>
        <dbReference type="Proteomes" id="UP001139158"/>
    </source>
</evidence>
<reference evidence="3" key="1">
    <citation type="submission" date="2021-10" db="EMBL/GenBank/DDBJ databases">
        <title>Novel species in genus Arthrobacter.</title>
        <authorList>
            <person name="Liu Y."/>
        </authorList>
    </citation>
    <scope>NUCLEOTIDE SEQUENCE</scope>
    <source>
        <strain evidence="3">Zg-Y453</strain>
    </source>
</reference>
<organism evidence="3 4">
    <name type="scientific">Arthrobacter caoxuetaonis</name>
    <dbReference type="NCBI Taxonomy" id="2886935"/>
    <lineage>
        <taxon>Bacteria</taxon>
        <taxon>Bacillati</taxon>
        <taxon>Actinomycetota</taxon>
        <taxon>Actinomycetes</taxon>
        <taxon>Micrococcales</taxon>
        <taxon>Micrococcaceae</taxon>
        <taxon>Arthrobacter</taxon>
    </lineage>
</organism>
<dbReference type="SUPFAM" id="SSF54427">
    <property type="entry name" value="NTF2-like"/>
    <property type="match status" value="1"/>
</dbReference>
<proteinExistence type="inferred from homology"/>
<comment type="caution">
    <text evidence="3">The sequence shown here is derived from an EMBL/GenBank/DDBJ whole genome shotgun (WGS) entry which is preliminary data.</text>
</comment>
<dbReference type="InterPro" id="IPR048469">
    <property type="entry name" value="YchJ-like_M"/>
</dbReference>
<feature type="domain" description="YchJ-like middle NTF2-like" evidence="2">
    <location>
        <begin position="36"/>
        <end position="130"/>
    </location>
</feature>
<accession>A0A9X1SBN8</accession>
<gene>
    <name evidence="3" type="ORF">LJ757_06245</name>
</gene>
<keyword evidence="4" id="KW-1185">Reference proteome</keyword>